<evidence type="ECO:0000313" key="3">
    <source>
        <dbReference type="EMBL" id="EME84714.1"/>
    </source>
</evidence>
<dbReference type="InterPro" id="IPR001810">
    <property type="entry name" value="F-box_dom"/>
</dbReference>
<dbReference type="GeneID" id="19335518"/>
<name>M3A0P1_PSEFD</name>
<organism evidence="3 4">
    <name type="scientific">Pseudocercospora fijiensis (strain CIRAD86)</name>
    <name type="common">Black leaf streak disease fungus</name>
    <name type="synonym">Mycosphaerella fijiensis</name>
    <dbReference type="NCBI Taxonomy" id="383855"/>
    <lineage>
        <taxon>Eukaryota</taxon>
        <taxon>Fungi</taxon>
        <taxon>Dikarya</taxon>
        <taxon>Ascomycota</taxon>
        <taxon>Pezizomycotina</taxon>
        <taxon>Dothideomycetes</taxon>
        <taxon>Dothideomycetidae</taxon>
        <taxon>Mycosphaerellales</taxon>
        <taxon>Mycosphaerellaceae</taxon>
        <taxon>Pseudocercospora</taxon>
    </lineage>
</organism>
<dbReference type="SUPFAM" id="SSF81383">
    <property type="entry name" value="F-box domain"/>
    <property type="match status" value="1"/>
</dbReference>
<dbReference type="OrthoDB" id="3643498at2759"/>
<keyword evidence="4" id="KW-1185">Reference proteome</keyword>
<accession>M3A0P1</accession>
<feature type="region of interest" description="Disordered" evidence="1">
    <location>
        <begin position="1"/>
        <end position="30"/>
    </location>
</feature>
<dbReference type="EMBL" id="KB446557">
    <property type="protein sequence ID" value="EME84714.1"/>
    <property type="molecule type" value="Genomic_DNA"/>
</dbReference>
<protein>
    <recommendedName>
        <fullName evidence="2">F-box domain-containing protein</fullName>
    </recommendedName>
</protein>
<evidence type="ECO:0000313" key="4">
    <source>
        <dbReference type="Proteomes" id="UP000016932"/>
    </source>
</evidence>
<dbReference type="InterPro" id="IPR036047">
    <property type="entry name" value="F-box-like_dom_sf"/>
</dbReference>
<dbReference type="Proteomes" id="UP000016932">
    <property type="component" value="Unassembled WGS sequence"/>
</dbReference>
<dbReference type="Pfam" id="PF00646">
    <property type="entry name" value="F-box"/>
    <property type="match status" value="1"/>
</dbReference>
<reference evidence="3 4" key="1">
    <citation type="journal article" date="2012" name="PLoS Pathog.">
        <title>Diverse lifestyles and strategies of plant pathogenesis encoded in the genomes of eighteen Dothideomycetes fungi.</title>
        <authorList>
            <person name="Ohm R.A."/>
            <person name="Feau N."/>
            <person name="Henrissat B."/>
            <person name="Schoch C.L."/>
            <person name="Horwitz B.A."/>
            <person name="Barry K.W."/>
            <person name="Condon B.J."/>
            <person name="Copeland A.C."/>
            <person name="Dhillon B."/>
            <person name="Glaser F."/>
            <person name="Hesse C.N."/>
            <person name="Kosti I."/>
            <person name="LaButti K."/>
            <person name="Lindquist E.A."/>
            <person name="Lucas S."/>
            <person name="Salamov A.A."/>
            <person name="Bradshaw R.E."/>
            <person name="Ciuffetti L."/>
            <person name="Hamelin R.C."/>
            <person name="Kema G.H.J."/>
            <person name="Lawrence C."/>
            <person name="Scott J.A."/>
            <person name="Spatafora J.W."/>
            <person name="Turgeon B.G."/>
            <person name="de Wit P.J.G.M."/>
            <person name="Zhong S."/>
            <person name="Goodwin S.B."/>
            <person name="Grigoriev I.V."/>
        </authorList>
    </citation>
    <scope>NUCLEOTIDE SEQUENCE [LARGE SCALE GENOMIC DNA]</scope>
    <source>
        <strain evidence="3 4">CIRAD86</strain>
    </source>
</reference>
<evidence type="ECO:0000256" key="1">
    <source>
        <dbReference type="SAM" id="MobiDB-lite"/>
    </source>
</evidence>
<dbReference type="AlphaFoldDB" id="M3A0P1"/>
<dbReference type="KEGG" id="pfj:MYCFIDRAFT_195697"/>
<feature type="compositionally biased region" description="Basic residues" evidence="1">
    <location>
        <begin position="1"/>
        <end position="13"/>
    </location>
</feature>
<feature type="domain" description="F-box" evidence="2">
    <location>
        <begin position="42"/>
        <end position="75"/>
    </location>
</feature>
<sequence length="363" mass="41407">MAKLKQSRGKRPRSPALANANKKRRTRNTDIPARNAVFATTELLENILLHLPSKAIAKSQMVCRKFRDVVEESPLLQIQIFNQPVPEARHNRTPWAVRISRTQTSRRRAPCTPRYDHRLQLVLVREKPVTGLGLAYICYKEVEMNWAIFKRRDHPAGWSYRRLHDLEHHRGEEVTFTPESTHSLSRSLHGEVQSWERSYLCNPPCTRASISIVIKIGPRKALEQVKLRVDAWAERKEGLTFGYLLDAALSKKAATDEFDYDIVLTENYEENDQPAFDGCVRDFVSSLETKHKTKAWISAEDCLIRVSGIILPTDEDSKDVVEIGAELRGKDDQGEAGWWQTQMEEYFGPALENGEAVSADGSN</sequence>
<dbReference type="VEuPathDB" id="FungiDB:MYCFIDRAFT_195697"/>
<dbReference type="HOGENOM" id="CLU_763177_0_0_1"/>
<dbReference type="RefSeq" id="XP_007925328.1">
    <property type="nucleotide sequence ID" value="XM_007927137.1"/>
</dbReference>
<evidence type="ECO:0000259" key="2">
    <source>
        <dbReference type="Pfam" id="PF00646"/>
    </source>
</evidence>
<proteinExistence type="predicted"/>
<gene>
    <name evidence="3" type="ORF">MYCFIDRAFT_195697</name>
</gene>